<dbReference type="PANTHER" id="PTHR30290:SF10">
    <property type="entry name" value="PERIPLASMIC OLIGOPEPTIDE-BINDING PROTEIN-RELATED"/>
    <property type="match status" value="1"/>
</dbReference>
<dbReference type="PIRSF" id="PIRSF002741">
    <property type="entry name" value="MppA"/>
    <property type="match status" value="1"/>
</dbReference>
<dbReference type="GO" id="GO:1904680">
    <property type="term" value="F:peptide transmembrane transporter activity"/>
    <property type="evidence" value="ECO:0007669"/>
    <property type="project" value="TreeGrafter"/>
</dbReference>
<dbReference type="InterPro" id="IPR039424">
    <property type="entry name" value="SBP_5"/>
</dbReference>
<feature type="domain" description="Solute-binding protein family 5" evidence="7">
    <location>
        <begin position="83"/>
        <end position="463"/>
    </location>
</feature>
<evidence type="ECO:0000256" key="3">
    <source>
        <dbReference type="ARBA" id="ARBA00022448"/>
    </source>
</evidence>
<dbReference type="FunFam" id="3.90.76.10:FF:000001">
    <property type="entry name" value="Oligopeptide ABC transporter substrate-binding protein"/>
    <property type="match status" value="1"/>
</dbReference>
<dbReference type="RefSeq" id="WP_078755369.1">
    <property type="nucleotide sequence ID" value="NZ_FUWO01000003.1"/>
</dbReference>
<dbReference type="AlphaFoldDB" id="A0A1T4K2Z4"/>
<proteinExistence type="inferred from homology"/>
<keyword evidence="5" id="KW-0653">Protein transport</keyword>
<evidence type="ECO:0000256" key="5">
    <source>
        <dbReference type="ARBA" id="ARBA00022856"/>
    </source>
</evidence>
<name>A0A1T4K2Z4_9LACT</name>
<dbReference type="EMBL" id="FUWO01000003">
    <property type="protein sequence ID" value="SJZ36759.1"/>
    <property type="molecule type" value="Genomic_DNA"/>
</dbReference>
<accession>A0A1T4K2Z4</accession>
<dbReference type="FunFam" id="3.10.105.10:FF:000001">
    <property type="entry name" value="Oligopeptide ABC transporter, oligopeptide-binding protein"/>
    <property type="match status" value="1"/>
</dbReference>
<comment type="similarity">
    <text evidence="2">Belongs to the bacterial solute-binding protein 5 family.</text>
</comment>
<sequence length="546" mass="60519">MFKKFAKSFLSAAAALTLATGSLPVTLAEETQIDPSVEQTLSIMTIGELATLDSALYNDTPSSDMIGQIFEGLYRVSTGTEVELGQAENVEVSEDGLTYTFTLRDGLVWSNGEPVTAEDYVFTYQRLVDPNGQNTSSSVEIFKNAASIRNGEMELDELGVKALDDKTLEITLEYPAPYLPKLLTGSRFMPVSKKIVEEKGDAYGTSAENIVTNGPFTLTGWTGTELEWTLNKNENYWDAENVHLTDVLVSVVKETGTGADLYDAGEIDYAILSDAFVGQYEGAEDFNTVPRATLGYIMFNDTKEPTNNAALRRAVSQAFDKELYAESVIQDGSTPANGFVPTGFDVDEEGVDYREAAGDILTYNVEQAQKDWEQAKEELGVEELSLELLVSDVDLSGRTAEYLQAQIQENLPGLTITIRSVPLQNRLEIQRSLDYDFYYGTWAPDYQDALNFVEQLTTDGGINFAKYSNEEVDKLVDQTRHELANDPVARREALMQAEKIFVEEDAITSALYQVSTSYLLSPDVKNFEIMPFGRTINLRTTYRAAE</sequence>
<dbReference type="InterPro" id="IPR030678">
    <property type="entry name" value="Peptide/Ni-bd"/>
</dbReference>
<keyword evidence="4 6" id="KW-0732">Signal</keyword>
<dbReference type="Proteomes" id="UP000189941">
    <property type="component" value="Unassembled WGS sequence"/>
</dbReference>
<evidence type="ECO:0000256" key="6">
    <source>
        <dbReference type="SAM" id="SignalP"/>
    </source>
</evidence>
<dbReference type="Pfam" id="PF00496">
    <property type="entry name" value="SBP_bac_5"/>
    <property type="match status" value="1"/>
</dbReference>
<evidence type="ECO:0000256" key="2">
    <source>
        <dbReference type="ARBA" id="ARBA00005695"/>
    </source>
</evidence>
<dbReference type="InterPro" id="IPR000914">
    <property type="entry name" value="SBP_5_dom"/>
</dbReference>
<dbReference type="STRING" id="1121925.SAMN02746011_00542"/>
<dbReference type="Gene3D" id="3.10.105.10">
    <property type="entry name" value="Dipeptide-binding Protein, Domain 3"/>
    <property type="match status" value="1"/>
</dbReference>
<keyword evidence="3" id="KW-0813">Transport</keyword>
<dbReference type="SUPFAM" id="SSF53850">
    <property type="entry name" value="Periplasmic binding protein-like II"/>
    <property type="match status" value="1"/>
</dbReference>
<dbReference type="GO" id="GO:0030288">
    <property type="term" value="C:outer membrane-bounded periplasmic space"/>
    <property type="evidence" value="ECO:0007669"/>
    <property type="project" value="UniProtKB-ARBA"/>
</dbReference>
<dbReference type="Gene3D" id="3.90.76.10">
    <property type="entry name" value="Dipeptide-binding Protein, Domain 1"/>
    <property type="match status" value="1"/>
</dbReference>
<feature type="chain" id="PRO_5039067831" evidence="6">
    <location>
        <begin position="28"/>
        <end position="546"/>
    </location>
</feature>
<gene>
    <name evidence="8" type="ORF">SAMN02746011_00542</name>
</gene>
<keyword evidence="9" id="KW-1185">Reference proteome</keyword>
<dbReference type="CDD" id="cd08504">
    <property type="entry name" value="PBP2_OppA"/>
    <property type="match status" value="1"/>
</dbReference>
<evidence type="ECO:0000259" key="7">
    <source>
        <dbReference type="Pfam" id="PF00496"/>
    </source>
</evidence>
<evidence type="ECO:0000313" key="8">
    <source>
        <dbReference type="EMBL" id="SJZ36759.1"/>
    </source>
</evidence>
<dbReference type="PANTHER" id="PTHR30290">
    <property type="entry name" value="PERIPLASMIC BINDING COMPONENT OF ABC TRANSPORTER"/>
    <property type="match status" value="1"/>
</dbReference>
<feature type="signal peptide" evidence="6">
    <location>
        <begin position="1"/>
        <end position="27"/>
    </location>
</feature>
<evidence type="ECO:0000256" key="4">
    <source>
        <dbReference type="ARBA" id="ARBA00022729"/>
    </source>
</evidence>
<dbReference type="OrthoDB" id="9801912at2"/>
<comment type="subcellular location">
    <subcellularLocation>
        <location evidence="1">Cell envelope</location>
    </subcellularLocation>
</comment>
<dbReference type="GO" id="GO:0043190">
    <property type="term" value="C:ATP-binding cassette (ABC) transporter complex"/>
    <property type="evidence" value="ECO:0007669"/>
    <property type="project" value="InterPro"/>
</dbReference>
<dbReference type="Gene3D" id="3.40.190.10">
    <property type="entry name" value="Periplasmic binding protein-like II"/>
    <property type="match status" value="1"/>
</dbReference>
<protein>
    <submittedName>
        <fullName evidence="8">Oligopeptide transport system substrate-binding protein</fullName>
    </submittedName>
</protein>
<keyword evidence="5" id="KW-0571">Peptide transport</keyword>
<dbReference type="GO" id="GO:0015833">
    <property type="term" value="P:peptide transport"/>
    <property type="evidence" value="ECO:0007669"/>
    <property type="project" value="UniProtKB-KW"/>
</dbReference>
<evidence type="ECO:0000256" key="1">
    <source>
        <dbReference type="ARBA" id="ARBA00004196"/>
    </source>
</evidence>
<evidence type="ECO:0000313" key="9">
    <source>
        <dbReference type="Proteomes" id="UP000189941"/>
    </source>
</evidence>
<organism evidence="8 9">
    <name type="scientific">Globicatella sulfidifaciens DSM 15739</name>
    <dbReference type="NCBI Taxonomy" id="1121925"/>
    <lineage>
        <taxon>Bacteria</taxon>
        <taxon>Bacillati</taxon>
        <taxon>Bacillota</taxon>
        <taxon>Bacilli</taxon>
        <taxon>Lactobacillales</taxon>
        <taxon>Aerococcaceae</taxon>
        <taxon>Globicatella</taxon>
    </lineage>
</organism>
<reference evidence="9" key="1">
    <citation type="submission" date="2017-02" db="EMBL/GenBank/DDBJ databases">
        <authorList>
            <person name="Varghese N."/>
            <person name="Submissions S."/>
        </authorList>
    </citation>
    <scope>NUCLEOTIDE SEQUENCE [LARGE SCALE GENOMIC DNA]</scope>
    <source>
        <strain evidence="9">DSM 15739</strain>
    </source>
</reference>